<evidence type="ECO:0000313" key="1">
    <source>
        <dbReference type="EMBL" id="MCF6136976.1"/>
    </source>
</evidence>
<gene>
    <name evidence="1" type="ORF">L2716_04480</name>
</gene>
<proteinExistence type="predicted"/>
<evidence type="ECO:0000313" key="2">
    <source>
        <dbReference type="Proteomes" id="UP001649381"/>
    </source>
</evidence>
<accession>A0ABS9GYY5</accession>
<dbReference type="InterPro" id="IPR014967">
    <property type="entry name" value="Uncharacterised_YugN-like"/>
</dbReference>
<dbReference type="Gene3D" id="3.30.310.100">
    <property type="entry name" value="YugN-like"/>
    <property type="match status" value="1"/>
</dbReference>
<dbReference type="Pfam" id="PF08868">
    <property type="entry name" value="YugN"/>
    <property type="match status" value="1"/>
</dbReference>
<dbReference type="EMBL" id="JAKIJS010000001">
    <property type="protein sequence ID" value="MCF6136976.1"/>
    <property type="molecule type" value="Genomic_DNA"/>
</dbReference>
<sequence>MKFEEIGLAGKMLDFEMLEHLMNEVGFVRAGQWDYERITYDYKFENMDNGEVFYLRVPCYAVEGEVETSHAMIKVMEPYLGKHYYPHGVEYDEDFPKQIVNACKKLLNELKEEIDKHHTN</sequence>
<protein>
    <submittedName>
        <fullName evidence="1">YugN-like family protein</fullName>
    </submittedName>
</protein>
<dbReference type="InterPro" id="IPR036491">
    <property type="entry name" value="YugN-like_sf"/>
</dbReference>
<name>A0ABS9GYY5_9BACL</name>
<keyword evidence="2" id="KW-1185">Reference proteome</keyword>
<comment type="caution">
    <text evidence="1">The sequence shown here is derived from an EMBL/GenBank/DDBJ whole genome shotgun (WGS) entry which is preliminary data.</text>
</comment>
<dbReference type="Proteomes" id="UP001649381">
    <property type="component" value="Unassembled WGS sequence"/>
</dbReference>
<dbReference type="RefSeq" id="WP_236332184.1">
    <property type="nucleotide sequence ID" value="NZ_JAKIJS010000001.1"/>
</dbReference>
<dbReference type="SUPFAM" id="SSF160755">
    <property type="entry name" value="YugN-like"/>
    <property type="match status" value="1"/>
</dbReference>
<reference evidence="1 2" key="1">
    <citation type="submission" date="2022-01" db="EMBL/GenBank/DDBJ databases">
        <title>Alkalihalobacillus sp. EGI L200015, a novel bacterium isolated from a salt lake sediment.</title>
        <authorList>
            <person name="Gao L."/>
            <person name="Fang B.-Z."/>
            <person name="Li W.-J."/>
        </authorList>
    </citation>
    <scope>NUCLEOTIDE SEQUENCE [LARGE SCALE GENOMIC DNA]</scope>
    <source>
        <strain evidence="1 2">KCTC 12718</strain>
    </source>
</reference>
<organism evidence="1 2">
    <name type="scientific">Pseudalkalibacillus berkeleyi</name>
    <dbReference type="NCBI Taxonomy" id="1069813"/>
    <lineage>
        <taxon>Bacteria</taxon>
        <taxon>Bacillati</taxon>
        <taxon>Bacillota</taxon>
        <taxon>Bacilli</taxon>
        <taxon>Bacillales</taxon>
        <taxon>Fictibacillaceae</taxon>
        <taxon>Pseudalkalibacillus</taxon>
    </lineage>
</organism>